<accession>A0A0F9CKZ4</accession>
<dbReference type="AlphaFoldDB" id="A0A0F9CKZ4"/>
<organism evidence="1">
    <name type="scientific">marine sediment metagenome</name>
    <dbReference type="NCBI Taxonomy" id="412755"/>
    <lineage>
        <taxon>unclassified sequences</taxon>
        <taxon>metagenomes</taxon>
        <taxon>ecological metagenomes</taxon>
    </lineage>
</organism>
<name>A0A0F9CKZ4_9ZZZZ</name>
<proteinExistence type="predicted"/>
<gene>
    <name evidence="1" type="ORF">LCGC14_2596790</name>
</gene>
<dbReference type="EMBL" id="LAZR01043739">
    <property type="protein sequence ID" value="KKL06361.1"/>
    <property type="molecule type" value="Genomic_DNA"/>
</dbReference>
<sequence>MSNYTKLRDAITAAIENDDQVNLAGIKVRPWSFRVINIDQSANVEIQLAVSAEPSDECRRCGKPGGRAGSRCQLTEGHTGECMG</sequence>
<evidence type="ECO:0000313" key="1">
    <source>
        <dbReference type="EMBL" id="KKL06361.1"/>
    </source>
</evidence>
<reference evidence="1" key="1">
    <citation type="journal article" date="2015" name="Nature">
        <title>Complex archaea that bridge the gap between prokaryotes and eukaryotes.</title>
        <authorList>
            <person name="Spang A."/>
            <person name="Saw J.H."/>
            <person name="Jorgensen S.L."/>
            <person name="Zaremba-Niedzwiedzka K."/>
            <person name="Martijn J."/>
            <person name="Lind A.E."/>
            <person name="van Eijk R."/>
            <person name="Schleper C."/>
            <person name="Guy L."/>
            <person name="Ettema T.J."/>
        </authorList>
    </citation>
    <scope>NUCLEOTIDE SEQUENCE</scope>
</reference>
<protein>
    <submittedName>
        <fullName evidence="1">Uncharacterized protein</fullName>
    </submittedName>
</protein>
<comment type="caution">
    <text evidence="1">The sequence shown here is derived from an EMBL/GenBank/DDBJ whole genome shotgun (WGS) entry which is preliminary data.</text>
</comment>